<feature type="transmembrane region" description="Helical" evidence="1">
    <location>
        <begin position="12"/>
        <end position="34"/>
    </location>
</feature>
<keyword evidence="3" id="KW-1185">Reference proteome</keyword>
<keyword evidence="1" id="KW-0812">Transmembrane</keyword>
<evidence type="ECO:0000313" key="2">
    <source>
        <dbReference type="EMBL" id="KDA53564.1"/>
    </source>
</evidence>
<accession>A0A062XVZ1</accession>
<dbReference type="Proteomes" id="UP000027284">
    <property type="component" value="Unassembled WGS sequence"/>
</dbReference>
<reference evidence="2 3" key="1">
    <citation type="submission" date="2014-04" db="EMBL/GenBank/DDBJ databases">
        <title>The Genome Sequence of Thermoanaerobaculum aquaticum MP-01, The First Cultivated Group 23 Acidobacterium.</title>
        <authorList>
            <person name="Stamps B.W."/>
            <person name="Losey N.A."/>
            <person name="Lawson P.A."/>
            <person name="Stevenson B.S."/>
        </authorList>
    </citation>
    <scope>NUCLEOTIDE SEQUENCE [LARGE SCALE GENOMIC DNA]</scope>
    <source>
        <strain evidence="2 3">MP-01</strain>
    </source>
</reference>
<sequence>MDQLVTAHTRTLHVLCGAFLVSTIVYGLLVLLVPPPEAPVVMQTHPLLWVFTGLTVLNILTLMPGYRAMLAKARQVYAVSHDPLPLLNAHRTAHIVTFARLEAVAIFGLLLFFITGRGDWFWYFNGVSLVGMLVLWPLKEKVEALLQTPQSGQEQLA</sequence>
<feature type="transmembrane region" description="Helical" evidence="1">
    <location>
        <begin position="95"/>
        <end position="114"/>
    </location>
</feature>
<dbReference type="AlphaFoldDB" id="A0A062XVZ1"/>
<feature type="transmembrane region" description="Helical" evidence="1">
    <location>
        <begin position="120"/>
        <end position="138"/>
    </location>
</feature>
<name>A0A062XVZ1_9BACT</name>
<evidence type="ECO:0000313" key="3">
    <source>
        <dbReference type="Proteomes" id="UP000027284"/>
    </source>
</evidence>
<protein>
    <submittedName>
        <fullName evidence="2">Uncharacterized protein</fullName>
    </submittedName>
</protein>
<keyword evidence="1" id="KW-1133">Transmembrane helix</keyword>
<proteinExistence type="predicted"/>
<dbReference type="RefSeq" id="WP_038049401.1">
    <property type="nucleotide sequence ID" value="NZ_JMFG01000020.1"/>
</dbReference>
<dbReference type="EMBL" id="JMFG01000020">
    <property type="protein sequence ID" value="KDA53564.1"/>
    <property type="molecule type" value="Genomic_DNA"/>
</dbReference>
<feature type="transmembrane region" description="Helical" evidence="1">
    <location>
        <begin position="46"/>
        <end position="66"/>
    </location>
</feature>
<keyword evidence="1" id="KW-0472">Membrane</keyword>
<organism evidence="2 3">
    <name type="scientific">Thermoanaerobaculum aquaticum</name>
    <dbReference type="NCBI Taxonomy" id="1312852"/>
    <lineage>
        <taxon>Bacteria</taxon>
        <taxon>Pseudomonadati</taxon>
        <taxon>Acidobacteriota</taxon>
        <taxon>Thermoanaerobaculia</taxon>
        <taxon>Thermoanaerobaculales</taxon>
        <taxon>Thermoanaerobaculaceae</taxon>
        <taxon>Thermoanaerobaculum</taxon>
    </lineage>
</organism>
<comment type="caution">
    <text evidence="2">The sequence shown here is derived from an EMBL/GenBank/DDBJ whole genome shotgun (WGS) entry which is preliminary data.</text>
</comment>
<evidence type="ECO:0000256" key="1">
    <source>
        <dbReference type="SAM" id="Phobius"/>
    </source>
</evidence>
<gene>
    <name evidence="2" type="ORF">EG19_05020</name>
</gene>